<keyword evidence="5" id="KW-0175">Coiled coil</keyword>
<feature type="coiled-coil region" evidence="5">
    <location>
        <begin position="476"/>
        <end position="510"/>
    </location>
</feature>
<dbReference type="RefSeq" id="XP_014152289.1">
    <property type="nucleotide sequence ID" value="XM_014296814.1"/>
</dbReference>
<keyword evidence="3 7" id="KW-1133">Transmembrane helix</keyword>
<dbReference type="Pfam" id="PF00003">
    <property type="entry name" value="7tm_3"/>
    <property type="match status" value="1"/>
</dbReference>
<proteinExistence type="predicted"/>
<protein>
    <recommendedName>
        <fullName evidence="8">G-protein coupled receptors family 3 profile domain-containing protein</fullName>
    </recommendedName>
</protein>
<feature type="transmembrane region" description="Helical" evidence="7">
    <location>
        <begin position="201"/>
        <end position="223"/>
    </location>
</feature>
<evidence type="ECO:0000313" key="9">
    <source>
        <dbReference type="EMBL" id="KNC78387.1"/>
    </source>
</evidence>
<feature type="transmembrane region" description="Helical" evidence="7">
    <location>
        <begin position="272"/>
        <end position="290"/>
    </location>
</feature>
<evidence type="ECO:0000313" key="10">
    <source>
        <dbReference type="Proteomes" id="UP000054560"/>
    </source>
</evidence>
<keyword evidence="2 7" id="KW-0812">Transmembrane</keyword>
<feature type="compositionally biased region" description="Basic and acidic residues" evidence="6">
    <location>
        <begin position="698"/>
        <end position="713"/>
    </location>
</feature>
<feature type="region of interest" description="Disordered" evidence="6">
    <location>
        <begin position="698"/>
        <end position="720"/>
    </location>
</feature>
<feature type="compositionally biased region" description="Polar residues" evidence="6">
    <location>
        <begin position="611"/>
        <end position="641"/>
    </location>
</feature>
<dbReference type="GO" id="GO:0016020">
    <property type="term" value="C:membrane"/>
    <property type="evidence" value="ECO:0007669"/>
    <property type="project" value="UniProtKB-SubCell"/>
</dbReference>
<organism evidence="9 10">
    <name type="scientific">Sphaeroforma arctica JP610</name>
    <dbReference type="NCBI Taxonomy" id="667725"/>
    <lineage>
        <taxon>Eukaryota</taxon>
        <taxon>Ichthyosporea</taxon>
        <taxon>Ichthyophonida</taxon>
        <taxon>Sphaeroforma</taxon>
    </lineage>
</organism>
<dbReference type="GeneID" id="25909685"/>
<feature type="transmembrane region" description="Helical" evidence="7">
    <location>
        <begin position="426"/>
        <end position="446"/>
    </location>
</feature>
<name>A0A0L0FNK0_9EUKA</name>
<dbReference type="Proteomes" id="UP000054560">
    <property type="component" value="Unassembled WGS sequence"/>
</dbReference>
<gene>
    <name evidence="9" type="ORF">SARC_09181</name>
</gene>
<dbReference type="AlphaFoldDB" id="A0A0L0FNK0"/>
<feature type="transmembrane region" description="Helical" evidence="7">
    <location>
        <begin position="322"/>
        <end position="341"/>
    </location>
</feature>
<dbReference type="InterPro" id="IPR017978">
    <property type="entry name" value="GPCR_3_C"/>
</dbReference>
<keyword evidence="10" id="KW-1185">Reference proteome</keyword>
<feature type="transmembrane region" description="Helical" evidence="7">
    <location>
        <begin position="235"/>
        <end position="257"/>
    </location>
</feature>
<feature type="domain" description="G-protein coupled receptors family 3 profile" evidence="8">
    <location>
        <begin position="205"/>
        <end position="443"/>
    </location>
</feature>
<evidence type="ECO:0000259" key="8">
    <source>
        <dbReference type="Pfam" id="PF00003"/>
    </source>
</evidence>
<feature type="compositionally biased region" description="Basic and acidic residues" evidence="6">
    <location>
        <begin position="595"/>
        <end position="607"/>
    </location>
</feature>
<reference evidence="9 10" key="1">
    <citation type="submission" date="2011-02" db="EMBL/GenBank/DDBJ databases">
        <title>The Genome Sequence of Sphaeroforma arctica JP610.</title>
        <authorList>
            <consortium name="The Broad Institute Genome Sequencing Platform"/>
            <person name="Russ C."/>
            <person name="Cuomo C."/>
            <person name="Young S.K."/>
            <person name="Zeng Q."/>
            <person name="Gargeya S."/>
            <person name="Alvarado L."/>
            <person name="Berlin A."/>
            <person name="Chapman S.B."/>
            <person name="Chen Z."/>
            <person name="Freedman E."/>
            <person name="Gellesch M."/>
            <person name="Goldberg J."/>
            <person name="Griggs A."/>
            <person name="Gujja S."/>
            <person name="Heilman E."/>
            <person name="Heiman D."/>
            <person name="Howarth C."/>
            <person name="Mehta T."/>
            <person name="Neiman D."/>
            <person name="Pearson M."/>
            <person name="Roberts A."/>
            <person name="Saif S."/>
            <person name="Shea T."/>
            <person name="Shenoy N."/>
            <person name="Sisk P."/>
            <person name="Stolte C."/>
            <person name="Sykes S."/>
            <person name="White J."/>
            <person name="Yandava C."/>
            <person name="Burger G."/>
            <person name="Gray M.W."/>
            <person name="Holland P.W.H."/>
            <person name="King N."/>
            <person name="Lang F.B.F."/>
            <person name="Roger A.J."/>
            <person name="Ruiz-Trillo I."/>
            <person name="Haas B."/>
            <person name="Nusbaum C."/>
            <person name="Birren B."/>
        </authorList>
    </citation>
    <scope>NUCLEOTIDE SEQUENCE [LARGE SCALE GENOMIC DNA]</scope>
    <source>
        <strain evidence="9 10">JP610</strain>
    </source>
</reference>
<feature type="region of interest" description="Disordered" evidence="6">
    <location>
        <begin position="595"/>
        <end position="645"/>
    </location>
</feature>
<evidence type="ECO:0000256" key="4">
    <source>
        <dbReference type="ARBA" id="ARBA00023136"/>
    </source>
</evidence>
<comment type="subcellular location">
    <subcellularLocation>
        <location evidence="1">Membrane</location>
        <topology evidence="1">Multi-pass membrane protein</topology>
    </subcellularLocation>
</comment>
<evidence type="ECO:0000256" key="6">
    <source>
        <dbReference type="SAM" id="MobiDB-lite"/>
    </source>
</evidence>
<evidence type="ECO:0000256" key="1">
    <source>
        <dbReference type="ARBA" id="ARBA00004141"/>
    </source>
</evidence>
<evidence type="ECO:0000256" key="2">
    <source>
        <dbReference type="ARBA" id="ARBA00022692"/>
    </source>
</evidence>
<keyword evidence="4 7" id="KW-0472">Membrane</keyword>
<dbReference type="GO" id="GO:0004930">
    <property type="term" value="F:G protein-coupled receptor activity"/>
    <property type="evidence" value="ECO:0007669"/>
    <property type="project" value="InterPro"/>
</dbReference>
<evidence type="ECO:0000256" key="3">
    <source>
        <dbReference type="ARBA" id="ARBA00022989"/>
    </source>
</evidence>
<evidence type="ECO:0000256" key="5">
    <source>
        <dbReference type="SAM" id="Coils"/>
    </source>
</evidence>
<sequence>LVSYISFDDDSDTSIQADGEDLVFRVVSNPYANGHDILATPKSARVHNGNMGANVSVQGISSVSPLIAVTVPRGSIEQICFDLLYIPDGSDVNITVLTIPKVGLLFLESSTAQPETPTTAIAPGHVLLGLDQCLYYNAPASFNVTQFTFSVQPTTGKVRWDEAIYRITTLNDAPSLIAAKAKDCKSDVVKGHWGVVNPVPWAASLAMGLFTSVIIWVTFGFLIHYRHRRQFRQDGIVSHILVLVGLQMMAFFLFLWGDFGGSASHVLLKCQIQIWLLFGSWHLILVTLFLRNLRLHVIFNGDLHRRLRTRQIITKGLSGWRLVGYLTLLFVPLAIILLGFTLTDGVVVDSNGLCVITEGGFYVFLCLLIMAGVAALSVIAFKTRTIPPEFGETRELFVCTLSLGGALVFSVVTESVFSIGDQWSKFMAFFALYLWIAVSLMGLLLWRKYLKFWRKSDASDDDVTETDYISDDVNNVKFLTRKWAQIHQELMRLEERLEEARRAAGRETDQENKTVADDDLHEPWYTFIGFVARVRRFFRHVIGKRMRRRISVDLSSQPMDDVAYNTDATFIADPVNAVYGKSSITIAGTVSVADKDEGRKDKLDDKGISPVPQTRIATENDSLESPVSPQSGTRAARSPSQPLRHATHDHELHQLSQRLFQHLNAVPILPPHGHSRQNSSARLAAPYLGASSADDIHINRHRDTSVSPRRNEQAKVSSQSLILDTWSTRNL</sequence>
<evidence type="ECO:0000256" key="7">
    <source>
        <dbReference type="SAM" id="Phobius"/>
    </source>
</evidence>
<feature type="transmembrane region" description="Helical" evidence="7">
    <location>
        <begin position="361"/>
        <end position="381"/>
    </location>
</feature>
<dbReference type="EMBL" id="KQ242499">
    <property type="protein sequence ID" value="KNC78387.1"/>
    <property type="molecule type" value="Genomic_DNA"/>
</dbReference>
<feature type="non-terminal residue" evidence="9">
    <location>
        <position position="1"/>
    </location>
</feature>
<feature type="transmembrane region" description="Helical" evidence="7">
    <location>
        <begin position="396"/>
        <end position="420"/>
    </location>
</feature>
<accession>A0A0L0FNK0</accession>